<dbReference type="AlphaFoldDB" id="A6JS23"/>
<dbReference type="EMBL" id="CH473999">
    <property type="protein sequence ID" value="EDL78086.1"/>
    <property type="molecule type" value="Genomic_DNA"/>
</dbReference>
<proteinExistence type="predicted"/>
<evidence type="ECO:0000313" key="1">
    <source>
        <dbReference type="EMBL" id="EDL78086.1"/>
    </source>
</evidence>
<evidence type="ECO:0000313" key="2">
    <source>
        <dbReference type="Proteomes" id="UP000234681"/>
    </source>
</evidence>
<name>A6JS23_RAT</name>
<sequence length="20" mass="2217">MEPLLCHCQALQGYDDAVIP</sequence>
<accession>A6JS23</accession>
<dbReference type="Proteomes" id="UP000234681">
    <property type="component" value="Chromosome 11"/>
</dbReference>
<organism evidence="1 2">
    <name type="scientific">Rattus norvegicus</name>
    <name type="common">Rat</name>
    <dbReference type="NCBI Taxonomy" id="10116"/>
    <lineage>
        <taxon>Eukaryota</taxon>
        <taxon>Metazoa</taxon>
        <taxon>Chordata</taxon>
        <taxon>Craniata</taxon>
        <taxon>Vertebrata</taxon>
        <taxon>Euteleostomi</taxon>
        <taxon>Mammalia</taxon>
        <taxon>Eutheria</taxon>
        <taxon>Euarchontoglires</taxon>
        <taxon>Glires</taxon>
        <taxon>Rodentia</taxon>
        <taxon>Myomorpha</taxon>
        <taxon>Muroidea</taxon>
        <taxon>Muridae</taxon>
        <taxon>Murinae</taxon>
        <taxon>Rattus</taxon>
    </lineage>
</organism>
<reference evidence="1 2" key="1">
    <citation type="submission" date="2005-09" db="EMBL/GenBank/DDBJ databases">
        <authorList>
            <person name="Mural R.J."/>
            <person name="Li P.W."/>
            <person name="Adams M.D."/>
            <person name="Amanatides P.G."/>
            <person name="Baden-Tillson H."/>
            <person name="Barnstead M."/>
            <person name="Chin S.H."/>
            <person name="Dew I."/>
            <person name="Evans C.A."/>
            <person name="Ferriera S."/>
            <person name="Flanigan M."/>
            <person name="Fosler C."/>
            <person name="Glodek A."/>
            <person name="Gu Z."/>
            <person name="Holt R.A."/>
            <person name="Jennings D."/>
            <person name="Kraft C.L."/>
            <person name="Lu F."/>
            <person name="Nguyen T."/>
            <person name="Nusskern D.R."/>
            <person name="Pfannkoch C.M."/>
            <person name="Sitter C."/>
            <person name="Sutton G.G."/>
            <person name="Venter J.C."/>
            <person name="Wang Z."/>
            <person name="Woodage T."/>
            <person name="Zheng X.H."/>
            <person name="Zhong F."/>
        </authorList>
    </citation>
    <scope>NUCLEOTIDE SEQUENCE [LARGE SCALE GENOMIC DNA]</scope>
    <source>
        <strain>BN</strain>
        <strain evidence="2">Sprague-Dawley</strain>
    </source>
</reference>
<protein>
    <submittedName>
        <fullName evidence="1">RCG36648</fullName>
    </submittedName>
</protein>
<gene>
    <name evidence="1" type="ORF">rCG_36648</name>
</gene>